<name>A0A0P0N3H7_9CREN</name>
<proteinExistence type="predicted"/>
<reference evidence="4 5" key="1">
    <citation type="submission" date="2015-10" db="EMBL/GenBank/DDBJ databases">
        <title>Complete genome sequence of hyperthermophilic archaeon Pyrodictium delaneyi Su06.</title>
        <authorList>
            <person name="Jung J.-H."/>
            <person name="Lin J."/>
            <person name="Holden J.F."/>
            <person name="Park C.-S."/>
        </authorList>
    </citation>
    <scope>NUCLEOTIDE SEQUENCE [LARGE SCALE GENOMIC DNA]</scope>
    <source>
        <strain evidence="4 5">Su06</strain>
    </source>
</reference>
<dbReference type="Pfam" id="PF00571">
    <property type="entry name" value="CBS"/>
    <property type="match status" value="2"/>
</dbReference>
<dbReference type="InterPro" id="IPR000644">
    <property type="entry name" value="CBS_dom"/>
</dbReference>
<sequence>MSCVECIDSYVAGDIMTSSLVTVKPSDSIRVAAKRMSEKNVGSVLVVDNHGNLVGILTERDLVRIVAEGVDPDTPVEKVMTRKLVTAEPGESLVGILCKMLRHNIRHVPVVMDRKPVGIISMRDLVRIEAAEQQLCVPG</sequence>
<dbReference type="SMART" id="SM00116">
    <property type="entry name" value="CBS"/>
    <property type="match status" value="2"/>
</dbReference>
<accession>A0A0P0N3H7</accession>
<dbReference type="RefSeq" id="WP_197272741.1">
    <property type="nucleotide sequence ID" value="NZ_CP013011.1"/>
</dbReference>
<dbReference type="PANTHER" id="PTHR48108">
    <property type="entry name" value="CBS DOMAIN-CONTAINING PROTEIN CBSX2, CHLOROPLASTIC"/>
    <property type="match status" value="1"/>
</dbReference>
<gene>
    <name evidence="4" type="ORF">Pyrde_0796</name>
</gene>
<keyword evidence="2" id="KW-0129">CBS domain</keyword>
<dbReference type="OrthoDB" id="65817at2157"/>
<dbReference type="PROSITE" id="PS51371">
    <property type="entry name" value="CBS"/>
    <property type="match status" value="2"/>
</dbReference>
<dbReference type="STRING" id="1273541.Pyrde_0796"/>
<feature type="domain" description="CBS" evidence="3">
    <location>
        <begin position="16"/>
        <end position="74"/>
    </location>
</feature>
<dbReference type="SUPFAM" id="SSF54631">
    <property type="entry name" value="CBS-domain pair"/>
    <property type="match status" value="1"/>
</dbReference>
<dbReference type="KEGG" id="pdl:Pyrde_0796"/>
<evidence type="ECO:0000256" key="1">
    <source>
        <dbReference type="ARBA" id="ARBA00022737"/>
    </source>
</evidence>
<dbReference type="PANTHER" id="PTHR48108:SF26">
    <property type="entry name" value="CBS DOMAIN-CONTAINING PROTEIN DDB_G0289609"/>
    <property type="match status" value="1"/>
</dbReference>
<organism evidence="4 5">
    <name type="scientific">Pyrodictium delaneyi</name>
    <dbReference type="NCBI Taxonomy" id="1273541"/>
    <lineage>
        <taxon>Archaea</taxon>
        <taxon>Thermoproteota</taxon>
        <taxon>Thermoprotei</taxon>
        <taxon>Desulfurococcales</taxon>
        <taxon>Pyrodictiaceae</taxon>
        <taxon>Pyrodictium</taxon>
    </lineage>
</organism>
<feature type="domain" description="CBS" evidence="3">
    <location>
        <begin position="80"/>
        <end position="135"/>
    </location>
</feature>
<evidence type="ECO:0000313" key="4">
    <source>
        <dbReference type="EMBL" id="ALL00846.1"/>
    </source>
</evidence>
<evidence type="ECO:0000256" key="2">
    <source>
        <dbReference type="PROSITE-ProRule" id="PRU00703"/>
    </source>
</evidence>
<evidence type="ECO:0000259" key="3">
    <source>
        <dbReference type="PROSITE" id="PS51371"/>
    </source>
</evidence>
<protein>
    <recommendedName>
        <fullName evidence="3">CBS domain-containing protein</fullName>
    </recommendedName>
</protein>
<dbReference type="GeneID" id="26099136"/>
<dbReference type="InterPro" id="IPR046342">
    <property type="entry name" value="CBS_dom_sf"/>
</dbReference>
<dbReference type="EMBL" id="CP013011">
    <property type="protein sequence ID" value="ALL00846.1"/>
    <property type="molecule type" value="Genomic_DNA"/>
</dbReference>
<dbReference type="AlphaFoldDB" id="A0A0P0N3H7"/>
<evidence type="ECO:0000313" key="5">
    <source>
        <dbReference type="Proteomes" id="UP000058613"/>
    </source>
</evidence>
<dbReference type="InterPro" id="IPR051462">
    <property type="entry name" value="CBS_domain-containing"/>
</dbReference>
<dbReference type="Proteomes" id="UP000058613">
    <property type="component" value="Chromosome"/>
</dbReference>
<dbReference type="Gene3D" id="3.10.580.10">
    <property type="entry name" value="CBS-domain"/>
    <property type="match status" value="1"/>
</dbReference>
<keyword evidence="1" id="KW-0677">Repeat</keyword>